<reference evidence="2" key="1">
    <citation type="submission" date="2021-02" db="EMBL/GenBank/DDBJ databases">
        <authorList>
            <person name="Vanwijnsberghe S."/>
        </authorList>
    </citation>
    <scope>NUCLEOTIDE SEQUENCE</scope>
    <source>
        <strain evidence="2">R-70211</strain>
    </source>
</reference>
<comment type="caution">
    <text evidence="2">The sequence shown here is derived from an EMBL/GenBank/DDBJ whole genome shotgun (WGS) entry which is preliminary data.</text>
</comment>
<organism evidence="2 3">
    <name type="scientific">Paraburkholderia domus</name>
    <dbReference type="NCBI Taxonomy" id="2793075"/>
    <lineage>
        <taxon>Bacteria</taxon>
        <taxon>Pseudomonadati</taxon>
        <taxon>Pseudomonadota</taxon>
        <taxon>Betaproteobacteria</taxon>
        <taxon>Burkholderiales</taxon>
        <taxon>Burkholderiaceae</taxon>
        <taxon>Paraburkholderia</taxon>
    </lineage>
</organism>
<dbReference type="GO" id="GO:0015074">
    <property type="term" value="P:DNA integration"/>
    <property type="evidence" value="ECO:0007669"/>
    <property type="project" value="InterPro"/>
</dbReference>
<keyword evidence="1" id="KW-0233">DNA recombination</keyword>
<dbReference type="CDD" id="cd00397">
    <property type="entry name" value="DNA_BRE_C"/>
    <property type="match status" value="1"/>
</dbReference>
<protein>
    <recommendedName>
        <fullName evidence="4">Site-specific integrase</fullName>
    </recommendedName>
</protein>
<sequence length="560" mass="63329">MRDDFRLPQLLFPGLKFGEGETPWDMSFLLYKGGAAVRLNLVGDQIRQGALGPPQLDRLDLVVKLHEEILAGLAGGGGRESVSSQLSILKQFFGFADRTNRPLTLDGVTDTYCAWSDSLFHRTRLRKGSRTSALPEQRPLSMRSAYGYGATIGRLLDLVLERHTRIVELTRLESPDGRKAAVGVQTEKQNLADTFVFGACIQDICDALTIETTVAAPLPVRIELRSGKVITCIGELRGLAGTIHDHPLAHRSYLANLRVEAELLMFIAQTGMNLAQAQRLRLRHFFYVSHLDGYQVKEHKARRGGAVLFEIFKDYKPHFERYLAWRRELFSHSDSIFPIIKRRGSRPDRRFQAARIRAVCKDLEIRFIGPRSLRATRVNWLLRRSSDPDLTAEMAQHTKETLLKVYERPSLQRAIGETTRFWAQYDPHSGKKEAVAPGGCTGTPSHEECPKTAPKPDCKRPSGCLWCSNHRDLDSLDYVWALESFRHLKVIELSKAPLPKVDDDVPPSALVIDRIRDKLSWFEASTEVRRGWVEEAVARVAEGDIHPAWRDEILELEGRA</sequence>
<dbReference type="GO" id="GO:0003677">
    <property type="term" value="F:DNA binding"/>
    <property type="evidence" value="ECO:0007669"/>
    <property type="project" value="InterPro"/>
</dbReference>
<name>A0A9N8N1S6_9BURK</name>
<proteinExistence type="predicted"/>
<evidence type="ECO:0000256" key="1">
    <source>
        <dbReference type="ARBA" id="ARBA00023172"/>
    </source>
</evidence>
<evidence type="ECO:0000313" key="3">
    <source>
        <dbReference type="Proteomes" id="UP000675121"/>
    </source>
</evidence>
<dbReference type="RefSeq" id="WP_234480442.1">
    <property type="nucleotide sequence ID" value="NZ_CAJNAS010000018.1"/>
</dbReference>
<dbReference type="Proteomes" id="UP000675121">
    <property type="component" value="Unassembled WGS sequence"/>
</dbReference>
<dbReference type="Gene3D" id="1.10.443.10">
    <property type="entry name" value="Intergrase catalytic core"/>
    <property type="match status" value="1"/>
</dbReference>
<gene>
    <name evidence="2" type="ORF">R70211_05658</name>
</gene>
<dbReference type="SUPFAM" id="SSF56349">
    <property type="entry name" value="DNA breaking-rejoining enzymes"/>
    <property type="match status" value="1"/>
</dbReference>
<dbReference type="InterPro" id="IPR013762">
    <property type="entry name" value="Integrase-like_cat_sf"/>
</dbReference>
<dbReference type="AlphaFoldDB" id="A0A9N8N1S6"/>
<dbReference type="EMBL" id="CAJNAS010000018">
    <property type="protein sequence ID" value="CAE6940447.1"/>
    <property type="molecule type" value="Genomic_DNA"/>
</dbReference>
<evidence type="ECO:0000313" key="2">
    <source>
        <dbReference type="EMBL" id="CAE6940447.1"/>
    </source>
</evidence>
<dbReference type="GO" id="GO:0006310">
    <property type="term" value="P:DNA recombination"/>
    <property type="evidence" value="ECO:0007669"/>
    <property type="project" value="UniProtKB-KW"/>
</dbReference>
<accession>A0A9N8N1S6</accession>
<dbReference type="InterPro" id="IPR011010">
    <property type="entry name" value="DNA_brk_join_enz"/>
</dbReference>
<evidence type="ECO:0008006" key="4">
    <source>
        <dbReference type="Google" id="ProtNLM"/>
    </source>
</evidence>
<keyword evidence="3" id="KW-1185">Reference proteome</keyword>